<dbReference type="GO" id="GO:0019901">
    <property type="term" value="F:protein kinase binding"/>
    <property type="evidence" value="ECO:0007669"/>
    <property type="project" value="InterPro"/>
</dbReference>
<feature type="domain" description="Cyclin N-terminal" evidence="2">
    <location>
        <begin position="114"/>
        <end position="207"/>
    </location>
</feature>
<feature type="region of interest" description="Disordered" evidence="1">
    <location>
        <begin position="1"/>
        <end position="44"/>
    </location>
</feature>
<dbReference type="RefSeq" id="XP_001832875.2">
    <property type="nucleotide sequence ID" value="XM_001832823.2"/>
</dbReference>
<feature type="region of interest" description="Disordered" evidence="1">
    <location>
        <begin position="252"/>
        <end position="290"/>
    </location>
</feature>
<dbReference type="HOGENOM" id="CLU_050396_0_0_1"/>
<organism evidence="3 4">
    <name type="scientific">Coprinopsis cinerea (strain Okayama-7 / 130 / ATCC MYA-4618 / FGSC 9003)</name>
    <name type="common">Inky cap fungus</name>
    <name type="synonym">Hormographiella aspergillata</name>
    <dbReference type="NCBI Taxonomy" id="240176"/>
    <lineage>
        <taxon>Eukaryota</taxon>
        <taxon>Fungi</taxon>
        <taxon>Dikarya</taxon>
        <taxon>Basidiomycota</taxon>
        <taxon>Agaricomycotina</taxon>
        <taxon>Agaricomycetes</taxon>
        <taxon>Agaricomycetidae</taxon>
        <taxon>Agaricales</taxon>
        <taxon>Agaricineae</taxon>
        <taxon>Psathyrellaceae</taxon>
        <taxon>Coprinopsis</taxon>
    </lineage>
</organism>
<proteinExistence type="predicted"/>
<dbReference type="STRING" id="240176.A8NDV9"/>
<dbReference type="GO" id="GO:0000307">
    <property type="term" value="C:cyclin-dependent protein kinase holoenzyme complex"/>
    <property type="evidence" value="ECO:0007669"/>
    <property type="project" value="TreeGrafter"/>
</dbReference>
<dbReference type="CDD" id="cd20557">
    <property type="entry name" value="CYCLIN_ScPCL1-like"/>
    <property type="match status" value="1"/>
</dbReference>
<evidence type="ECO:0000259" key="2">
    <source>
        <dbReference type="Pfam" id="PF00134"/>
    </source>
</evidence>
<dbReference type="KEGG" id="cci:CC1G_10094"/>
<feature type="region of interest" description="Disordered" evidence="1">
    <location>
        <begin position="303"/>
        <end position="334"/>
    </location>
</feature>
<dbReference type="Proteomes" id="UP000001861">
    <property type="component" value="Unassembled WGS sequence"/>
</dbReference>
<dbReference type="Gene3D" id="1.10.472.10">
    <property type="entry name" value="Cyclin-like"/>
    <property type="match status" value="1"/>
</dbReference>
<dbReference type="InParanoid" id="A8NDV9"/>
<dbReference type="GO" id="GO:0005634">
    <property type="term" value="C:nucleus"/>
    <property type="evidence" value="ECO:0007669"/>
    <property type="project" value="TreeGrafter"/>
</dbReference>
<dbReference type="EMBL" id="AACS02000002">
    <property type="protein sequence ID" value="EAU88966.2"/>
    <property type="molecule type" value="Genomic_DNA"/>
</dbReference>
<dbReference type="InterPro" id="IPR036915">
    <property type="entry name" value="Cyclin-like_sf"/>
</dbReference>
<comment type="caution">
    <text evidence="3">The sequence shown here is derived from an EMBL/GenBank/DDBJ whole genome shotgun (WGS) entry which is preliminary data.</text>
</comment>
<protein>
    <recommendedName>
        <fullName evidence="2">Cyclin N-terminal domain-containing protein</fullName>
    </recommendedName>
</protein>
<feature type="compositionally biased region" description="Low complexity" evidence="1">
    <location>
        <begin position="303"/>
        <end position="333"/>
    </location>
</feature>
<dbReference type="OrthoDB" id="10250320at2759"/>
<dbReference type="AlphaFoldDB" id="A8NDV9"/>
<dbReference type="InterPro" id="IPR013922">
    <property type="entry name" value="Cyclin_PHO80-like"/>
</dbReference>
<dbReference type="VEuPathDB" id="FungiDB:CC1G_10094"/>
<dbReference type="OMA" id="VIRCEAH"/>
<evidence type="ECO:0000313" key="3">
    <source>
        <dbReference type="EMBL" id="EAU88966.2"/>
    </source>
</evidence>
<dbReference type="GeneID" id="6009366"/>
<accession>A8NDV9</accession>
<keyword evidence="4" id="KW-1185">Reference proteome</keyword>
<feature type="compositionally biased region" description="Low complexity" evidence="1">
    <location>
        <begin position="1"/>
        <end position="41"/>
    </location>
</feature>
<dbReference type="InterPro" id="IPR006671">
    <property type="entry name" value="Cyclin_N"/>
</dbReference>
<dbReference type="GO" id="GO:0016538">
    <property type="term" value="F:cyclin-dependent protein serine/threonine kinase regulator activity"/>
    <property type="evidence" value="ECO:0007669"/>
    <property type="project" value="TreeGrafter"/>
</dbReference>
<reference evidence="3 4" key="1">
    <citation type="journal article" date="2010" name="Proc. Natl. Acad. Sci. U.S.A.">
        <title>Insights into evolution of multicellular fungi from the assembled chromosomes of the mushroom Coprinopsis cinerea (Coprinus cinereus).</title>
        <authorList>
            <person name="Stajich J.E."/>
            <person name="Wilke S.K."/>
            <person name="Ahren D."/>
            <person name="Au C.H."/>
            <person name="Birren B.W."/>
            <person name="Borodovsky M."/>
            <person name="Burns C."/>
            <person name="Canback B."/>
            <person name="Casselton L.A."/>
            <person name="Cheng C.K."/>
            <person name="Deng J."/>
            <person name="Dietrich F.S."/>
            <person name="Fargo D.C."/>
            <person name="Farman M.L."/>
            <person name="Gathman A.C."/>
            <person name="Goldberg J."/>
            <person name="Guigo R."/>
            <person name="Hoegger P.J."/>
            <person name="Hooker J.B."/>
            <person name="Huggins A."/>
            <person name="James T.Y."/>
            <person name="Kamada T."/>
            <person name="Kilaru S."/>
            <person name="Kodira C."/>
            <person name="Kues U."/>
            <person name="Kupfer D."/>
            <person name="Kwan H.S."/>
            <person name="Lomsadze A."/>
            <person name="Li W."/>
            <person name="Lilly W.W."/>
            <person name="Ma L.J."/>
            <person name="Mackey A.J."/>
            <person name="Manning G."/>
            <person name="Martin F."/>
            <person name="Muraguchi H."/>
            <person name="Natvig D.O."/>
            <person name="Palmerini H."/>
            <person name="Ramesh M.A."/>
            <person name="Rehmeyer C.J."/>
            <person name="Roe B.A."/>
            <person name="Shenoy N."/>
            <person name="Stanke M."/>
            <person name="Ter-Hovhannisyan V."/>
            <person name="Tunlid A."/>
            <person name="Velagapudi R."/>
            <person name="Vision T.J."/>
            <person name="Zeng Q."/>
            <person name="Zolan M.E."/>
            <person name="Pukkila P.J."/>
        </authorList>
    </citation>
    <scope>NUCLEOTIDE SEQUENCE [LARGE SCALE GENOMIC DNA]</scope>
    <source>
        <strain evidence="4">Okayama-7 / 130 / ATCC MYA-4618 / FGSC 9003</strain>
    </source>
</reference>
<dbReference type="Pfam" id="PF00134">
    <property type="entry name" value="Cyclin_N"/>
    <property type="match status" value="1"/>
</dbReference>
<feature type="region of interest" description="Disordered" evidence="1">
    <location>
        <begin position="382"/>
        <end position="413"/>
    </location>
</feature>
<evidence type="ECO:0000256" key="1">
    <source>
        <dbReference type="SAM" id="MobiDB-lite"/>
    </source>
</evidence>
<dbReference type="eggNOG" id="KOG1674">
    <property type="taxonomic scope" value="Eukaryota"/>
</dbReference>
<sequence length="442" mass="49218">MAYLPSDVAMASPSSSSSGSSSLFSSPSSSSSSRTSASSPAIHPSSLVDAAQHSPHTLRLVGIPITQRLIDYVVDQVIETVDHAMNRPSTLLPASSSSKSTSASRPRTPTQQKFSTFTTTVLTRAEITTPTLLLALIYIHRARPYLHIALEEWALERVFLGALIVASKYANDSTLKNVHWALCTGVFGKRDVGRIEREFLAVLEWDLGVTESEVLGLWEGLEWAVEEKEREEREKRAKLEREKMRQLELLERQREQQQRQQQKSASKFFLGERSSRQPSPPPLPVKPRNHRRSHLAVDALALPSSRTHGHSPSSSSMSSSSSSSSDSPSPTTPEDFQTQYIVIQDGEADHSSPRGVPVVTPPKKRGFTATTMELLKSFPFPGHHHHSHQQLPTAKRHDREFSQPHPYAYTLPDYPQHIKHGRYATEGSHRSVKRLPLRVVSS</sequence>
<dbReference type="PANTHER" id="PTHR15615:SF10">
    <property type="entry name" value="PHO85 CYCLIN-2-RELATED"/>
    <property type="match status" value="1"/>
</dbReference>
<name>A8NDV9_COPC7</name>
<gene>
    <name evidence="3" type="ORF">CC1G_10094</name>
</gene>
<dbReference type="SUPFAM" id="SSF47954">
    <property type="entry name" value="Cyclin-like"/>
    <property type="match status" value="1"/>
</dbReference>
<dbReference type="PANTHER" id="PTHR15615">
    <property type="match status" value="1"/>
</dbReference>
<feature type="region of interest" description="Disordered" evidence="1">
    <location>
        <begin position="89"/>
        <end position="110"/>
    </location>
</feature>
<evidence type="ECO:0000313" key="4">
    <source>
        <dbReference type="Proteomes" id="UP000001861"/>
    </source>
</evidence>